<reference evidence="6 7" key="1">
    <citation type="journal article" date="2007" name="Nature">
        <title>Evolution of genes and genomes on the Drosophila phylogeny.</title>
        <authorList>
            <consortium name="Drosophila 12 Genomes Consortium"/>
            <person name="Clark A.G."/>
            <person name="Eisen M.B."/>
            <person name="Smith D.R."/>
            <person name="Bergman C.M."/>
            <person name="Oliver B."/>
            <person name="Markow T.A."/>
            <person name="Kaufman T.C."/>
            <person name="Kellis M."/>
            <person name="Gelbart W."/>
            <person name="Iyer V.N."/>
            <person name="Pollard D.A."/>
            <person name="Sackton T.B."/>
            <person name="Larracuente A.M."/>
            <person name="Singh N.D."/>
            <person name="Abad J.P."/>
            <person name="Abt D.N."/>
            <person name="Adryan B."/>
            <person name="Aguade M."/>
            <person name="Akashi H."/>
            <person name="Anderson W.W."/>
            <person name="Aquadro C.F."/>
            <person name="Ardell D.H."/>
            <person name="Arguello R."/>
            <person name="Artieri C.G."/>
            <person name="Barbash D.A."/>
            <person name="Barker D."/>
            <person name="Barsanti P."/>
            <person name="Batterham P."/>
            <person name="Batzoglou S."/>
            <person name="Begun D."/>
            <person name="Bhutkar A."/>
            <person name="Blanco E."/>
            <person name="Bosak S.A."/>
            <person name="Bradley R.K."/>
            <person name="Brand A.D."/>
            <person name="Brent M.R."/>
            <person name="Brooks A.N."/>
            <person name="Brown R.H."/>
            <person name="Butlin R.K."/>
            <person name="Caggese C."/>
            <person name="Calvi B.R."/>
            <person name="Bernardo de Carvalho A."/>
            <person name="Caspi A."/>
            <person name="Castrezana S."/>
            <person name="Celniker S.E."/>
            <person name="Chang J.L."/>
            <person name="Chapple C."/>
            <person name="Chatterji S."/>
            <person name="Chinwalla A."/>
            <person name="Civetta A."/>
            <person name="Clifton S.W."/>
            <person name="Comeron J.M."/>
            <person name="Costello J.C."/>
            <person name="Coyne J.A."/>
            <person name="Daub J."/>
            <person name="David R.G."/>
            <person name="Delcher A.L."/>
            <person name="Delehaunty K."/>
            <person name="Do C.B."/>
            <person name="Ebling H."/>
            <person name="Edwards K."/>
            <person name="Eickbush T."/>
            <person name="Evans J.D."/>
            <person name="Filipski A."/>
            <person name="Findeiss S."/>
            <person name="Freyhult E."/>
            <person name="Fulton L."/>
            <person name="Fulton R."/>
            <person name="Garcia A.C."/>
            <person name="Gardiner A."/>
            <person name="Garfield D.A."/>
            <person name="Garvin B.E."/>
            <person name="Gibson G."/>
            <person name="Gilbert D."/>
            <person name="Gnerre S."/>
            <person name="Godfrey J."/>
            <person name="Good R."/>
            <person name="Gotea V."/>
            <person name="Gravely B."/>
            <person name="Greenberg A.J."/>
            <person name="Griffiths-Jones S."/>
            <person name="Gross S."/>
            <person name="Guigo R."/>
            <person name="Gustafson E.A."/>
            <person name="Haerty W."/>
            <person name="Hahn M.W."/>
            <person name="Halligan D.L."/>
            <person name="Halpern A.L."/>
            <person name="Halter G.M."/>
            <person name="Han M.V."/>
            <person name="Heger A."/>
            <person name="Hillier L."/>
            <person name="Hinrichs A.S."/>
            <person name="Holmes I."/>
            <person name="Hoskins R.A."/>
            <person name="Hubisz M.J."/>
            <person name="Hultmark D."/>
            <person name="Huntley M.A."/>
            <person name="Jaffe D.B."/>
            <person name="Jagadeeshan S."/>
            <person name="Jeck W.R."/>
            <person name="Johnson J."/>
            <person name="Jones C.D."/>
            <person name="Jordan W.C."/>
            <person name="Karpen G.H."/>
            <person name="Kataoka E."/>
            <person name="Keightley P.D."/>
            <person name="Kheradpour P."/>
            <person name="Kirkness E.F."/>
            <person name="Koerich L.B."/>
            <person name="Kristiansen K."/>
            <person name="Kudrna D."/>
            <person name="Kulathinal R.J."/>
            <person name="Kumar S."/>
            <person name="Kwok R."/>
            <person name="Lander E."/>
            <person name="Langley C.H."/>
            <person name="Lapoint R."/>
            <person name="Lazzaro B.P."/>
            <person name="Lee S.J."/>
            <person name="Levesque L."/>
            <person name="Li R."/>
            <person name="Lin C.F."/>
            <person name="Lin M.F."/>
            <person name="Lindblad-Toh K."/>
            <person name="Llopart A."/>
            <person name="Long M."/>
            <person name="Low L."/>
            <person name="Lozovsky E."/>
            <person name="Lu J."/>
            <person name="Luo M."/>
            <person name="Machado C.A."/>
            <person name="Makalowski W."/>
            <person name="Marzo M."/>
            <person name="Matsuda M."/>
            <person name="Matzkin L."/>
            <person name="McAllister B."/>
            <person name="McBride C.S."/>
            <person name="McKernan B."/>
            <person name="McKernan K."/>
            <person name="Mendez-Lago M."/>
            <person name="Minx P."/>
            <person name="Mollenhauer M.U."/>
            <person name="Montooth K."/>
            <person name="Mount S.M."/>
            <person name="Mu X."/>
            <person name="Myers E."/>
            <person name="Negre B."/>
            <person name="Newfeld S."/>
            <person name="Nielsen R."/>
            <person name="Noor M.A."/>
            <person name="O'Grady P."/>
            <person name="Pachter L."/>
            <person name="Papaceit M."/>
            <person name="Parisi M.J."/>
            <person name="Parisi M."/>
            <person name="Parts L."/>
            <person name="Pedersen J.S."/>
            <person name="Pesole G."/>
            <person name="Phillippy A.M."/>
            <person name="Ponting C.P."/>
            <person name="Pop M."/>
            <person name="Porcelli D."/>
            <person name="Powell J.R."/>
            <person name="Prohaska S."/>
            <person name="Pruitt K."/>
            <person name="Puig M."/>
            <person name="Quesneville H."/>
            <person name="Ram K.R."/>
            <person name="Rand D."/>
            <person name="Rasmussen M.D."/>
            <person name="Reed L.K."/>
            <person name="Reenan R."/>
            <person name="Reily A."/>
            <person name="Remington K.A."/>
            <person name="Rieger T.T."/>
            <person name="Ritchie M.G."/>
            <person name="Robin C."/>
            <person name="Rogers Y.H."/>
            <person name="Rohde C."/>
            <person name="Rozas J."/>
            <person name="Rubenfield M.J."/>
            <person name="Ruiz A."/>
            <person name="Russo S."/>
            <person name="Salzberg S.L."/>
            <person name="Sanchez-Gracia A."/>
            <person name="Saranga D.J."/>
            <person name="Sato H."/>
            <person name="Schaeffer S.W."/>
            <person name="Schatz M.C."/>
            <person name="Schlenke T."/>
            <person name="Schwartz R."/>
            <person name="Segarra C."/>
            <person name="Singh R.S."/>
            <person name="Sirot L."/>
            <person name="Sirota M."/>
            <person name="Sisneros N.B."/>
            <person name="Smith C.D."/>
            <person name="Smith T.F."/>
            <person name="Spieth J."/>
            <person name="Stage D.E."/>
            <person name="Stark A."/>
            <person name="Stephan W."/>
            <person name="Strausberg R.L."/>
            <person name="Strempel S."/>
            <person name="Sturgill D."/>
            <person name="Sutton G."/>
            <person name="Sutton G.G."/>
            <person name="Tao W."/>
            <person name="Teichmann S."/>
            <person name="Tobari Y.N."/>
            <person name="Tomimura Y."/>
            <person name="Tsolas J.M."/>
            <person name="Valente V.L."/>
            <person name="Venter E."/>
            <person name="Venter J.C."/>
            <person name="Vicario S."/>
            <person name="Vieira F.G."/>
            <person name="Vilella A.J."/>
            <person name="Villasante A."/>
            <person name="Walenz B."/>
            <person name="Wang J."/>
            <person name="Wasserman M."/>
            <person name="Watts T."/>
            <person name="Wilson D."/>
            <person name="Wilson R.K."/>
            <person name="Wing R.A."/>
            <person name="Wolfner M.F."/>
            <person name="Wong A."/>
            <person name="Wong G.K."/>
            <person name="Wu C.I."/>
            <person name="Wu G."/>
            <person name="Yamamoto D."/>
            <person name="Yang H.P."/>
            <person name="Yang S.P."/>
            <person name="Yorke J.A."/>
            <person name="Yoshida K."/>
            <person name="Zdobnov E."/>
            <person name="Zhang P."/>
            <person name="Zhang Y."/>
            <person name="Zimin A.V."/>
            <person name="Baldwin J."/>
            <person name="Abdouelleil A."/>
            <person name="Abdulkadir J."/>
            <person name="Abebe A."/>
            <person name="Abera B."/>
            <person name="Abreu J."/>
            <person name="Acer S.C."/>
            <person name="Aftuck L."/>
            <person name="Alexander A."/>
            <person name="An P."/>
            <person name="Anderson E."/>
            <person name="Anderson S."/>
            <person name="Arachi H."/>
            <person name="Azer M."/>
            <person name="Bachantsang P."/>
            <person name="Barry A."/>
            <person name="Bayul T."/>
            <person name="Berlin A."/>
            <person name="Bessette D."/>
            <person name="Bloom T."/>
            <person name="Blye J."/>
            <person name="Boguslavskiy L."/>
            <person name="Bonnet C."/>
            <person name="Boukhgalter B."/>
            <person name="Bourzgui I."/>
            <person name="Brown A."/>
            <person name="Cahill P."/>
            <person name="Channer S."/>
            <person name="Cheshatsang Y."/>
            <person name="Chuda L."/>
            <person name="Citroen M."/>
            <person name="Collymore A."/>
            <person name="Cooke P."/>
            <person name="Costello M."/>
            <person name="D'Aco K."/>
            <person name="Daza R."/>
            <person name="De Haan G."/>
            <person name="DeGray S."/>
            <person name="DeMaso C."/>
            <person name="Dhargay N."/>
            <person name="Dooley K."/>
            <person name="Dooley E."/>
            <person name="Doricent M."/>
            <person name="Dorje P."/>
            <person name="Dorjee K."/>
            <person name="Dupes A."/>
            <person name="Elong R."/>
            <person name="Falk J."/>
            <person name="Farina A."/>
            <person name="Faro S."/>
            <person name="Ferguson D."/>
            <person name="Fisher S."/>
            <person name="Foley C.D."/>
            <person name="Franke A."/>
            <person name="Friedrich D."/>
            <person name="Gadbois L."/>
            <person name="Gearin G."/>
            <person name="Gearin C.R."/>
            <person name="Giannoukos G."/>
            <person name="Goode T."/>
            <person name="Graham J."/>
            <person name="Grandbois E."/>
            <person name="Grewal S."/>
            <person name="Gyaltsen K."/>
            <person name="Hafez N."/>
            <person name="Hagos B."/>
            <person name="Hall J."/>
            <person name="Henson C."/>
            <person name="Hollinger A."/>
            <person name="Honan T."/>
            <person name="Huard M.D."/>
            <person name="Hughes L."/>
            <person name="Hurhula B."/>
            <person name="Husby M.E."/>
            <person name="Kamat A."/>
            <person name="Kanga B."/>
            <person name="Kashin S."/>
            <person name="Khazanovich D."/>
            <person name="Kisner P."/>
            <person name="Lance K."/>
            <person name="Lara M."/>
            <person name="Lee W."/>
            <person name="Lennon N."/>
            <person name="Letendre F."/>
            <person name="LeVine R."/>
            <person name="Lipovsky A."/>
            <person name="Liu X."/>
            <person name="Liu J."/>
            <person name="Liu S."/>
            <person name="Lokyitsang T."/>
            <person name="Lokyitsang Y."/>
            <person name="Lubonja R."/>
            <person name="Lui A."/>
            <person name="MacDonald P."/>
            <person name="Magnisalis V."/>
            <person name="Maru K."/>
            <person name="Matthews C."/>
            <person name="McCusker W."/>
            <person name="McDonough S."/>
            <person name="Mehta T."/>
            <person name="Meldrim J."/>
            <person name="Meneus L."/>
            <person name="Mihai O."/>
            <person name="Mihalev A."/>
            <person name="Mihova T."/>
            <person name="Mittelman R."/>
            <person name="Mlenga V."/>
            <person name="Montmayeur A."/>
            <person name="Mulrain L."/>
            <person name="Navidi A."/>
            <person name="Naylor J."/>
            <person name="Negash T."/>
            <person name="Nguyen T."/>
            <person name="Nguyen N."/>
            <person name="Nicol R."/>
            <person name="Norbu C."/>
            <person name="Norbu N."/>
            <person name="Novod N."/>
            <person name="O'Neill B."/>
            <person name="Osman S."/>
            <person name="Markiewicz E."/>
            <person name="Oyono O.L."/>
            <person name="Patti C."/>
            <person name="Phunkhang P."/>
            <person name="Pierre F."/>
            <person name="Priest M."/>
            <person name="Raghuraman S."/>
            <person name="Rege F."/>
            <person name="Reyes R."/>
            <person name="Rise C."/>
            <person name="Rogov P."/>
            <person name="Ross K."/>
            <person name="Ryan E."/>
            <person name="Settipalli S."/>
            <person name="Shea T."/>
            <person name="Sherpa N."/>
            <person name="Shi L."/>
            <person name="Shih D."/>
            <person name="Sparrow T."/>
            <person name="Spaulding J."/>
            <person name="Stalker J."/>
            <person name="Stange-Thomann N."/>
            <person name="Stavropoulos S."/>
            <person name="Stone C."/>
            <person name="Strader C."/>
            <person name="Tesfaye S."/>
            <person name="Thomson T."/>
            <person name="Thoulutsang Y."/>
            <person name="Thoulutsang D."/>
            <person name="Topham K."/>
            <person name="Topping I."/>
            <person name="Tsamla T."/>
            <person name="Vassiliev H."/>
            <person name="Vo A."/>
            <person name="Wangchuk T."/>
            <person name="Wangdi T."/>
            <person name="Weiand M."/>
            <person name="Wilkinson J."/>
            <person name="Wilson A."/>
            <person name="Yadav S."/>
            <person name="Young G."/>
            <person name="Yu Q."/>
            <person name="Zembek L."/>
            <person name="Zhong D."/>
            <person name="Zimmer A."/>
            <person name="Zwirko Z."/>
            <person name="Jaffe D.B."/>
            <person name="Alvarez P."/>
            <person name="Brockman W."/>
            <person name="Butler J."/>
            <person name="Chin C."/>
            <person name="Gnerre S."/>
            <person name="Grabherr M."/>
            <person name="Kleber M."/>
            <person name="Mauceli E."/>
            <person name="MacCallum I."/>
        </authorList>
    </citation>
    <scope>NUCLEOTIDE SEQUENCE [LARGE SCALE GENOMIC DNA]</scope>
    <source>
        <strain evidence="7">Tucson 14030-0811.24</strain>
    </source>
</reference>
<feature type="compositionally biased region" description="Low complexity" evidence="5">
    <location>
        <begin position="301"/>
        <end position="318"/>
    </location>
</feature>
<dbReference type="STRING" id="7260.B4N474"/>
<evidence type="ECO:0000313" key="6">
    <source>
        <dbReference type="EMBL" id="EDW78948.2"/>
    </source>
</evidence>
<proteinExistence type="predicted"/>
<evidence type="ECO:0000256" key="4">
    <source>
        <dbReference type="ARBA" id="ARBA00023242"/>
    </source>
</evidence>
<protein>
    <recommendedName>
        <fullName evidence="8">DNA-directed RNA polymerase</fullName>
    </recommendedName>
</protein>
<dbReference type="HOGENOM" id="CLU_054268_0_0_1"/>
<dbReference type="InterPro" id="IPR007811">
    <property type="entry name" value="RPC4"/>
</dbReference>
<evidence type="ECO:0008006" key="8">
    <source>
        <dbReference type="Google" id="ProtNLM"/>
    </source>
</evidence>
<dbReference type="GO" id="GO:0042797">
    <property type="term" value="P:tRNA transcription by RNA polymerase III"/>
    <property type="evidence" value="ECO:0007669"/>
    <property type="project" value="TreeGrafter"/>
</dbReference>
<feature type="region of interest" description="Disordered" evidence="5">
    <location>
        <begin position="64"/>
        <end position="108"/>
    </location>
</feature>
<dbReference type="Proteomes" id="UP000007798">
    <property type="component" value="Unassembled WGS sequence"/>
</dbReference>
<evidence type="ECO:0000256" key="5">
    <source>
        <dbReference type="SAM" id="MobiDB-lite"/>
    </source>
</evidence>
<sequence length="420" mass="44526">MPNSGPTSGATLGGGLNVNASRPLEMFNGLTRLTPARDLTLGGRGPKASNKKVFAPNLNAVRNKNANVKTSKDFTQSRGNGRRGGRGATTGAQRGGRGGGTGNSSLIQTTGVFSEGVGALQVRKSTGNGTAYARDEVSVSSRKRKDDNKLQQLSVKELLGESDDSDGGNDPASLSDHEMDGDKTELAFKPIALKEGLWHNEKPVVKEEPSSSVSTNQQDSLAIAQHLQKLHVTAQDAILEEPPPQFGRYPRSIGAFLEATSSQMFIMQLPDVLPCVTDDTDDPSDGHKAVSIKEEGGAGGAAAAAPNSPADQPSSPAAATINQPKLTVLNQLEEGQIGKILRYRSGRVKLLLGDTRFDLDMGLESGFLQEIMSITTNREQRSGDMINLGPVQAKLKATPDWVHLFEQQEANRASATTTTS</sequence>
<dbReference type="GO" id="GO:0005666">
    <property type="term" value="C:RNA polymerase III complex"/>
    <property type="evidence" value="ECO:0007669"/>
    <property type="project" value="InterPro"/>
</dbReference>
<dbReference type="OrthoDB" id="5836119at2759"/>
<accession>B4N474</accession>
<dbReference type="EMBL" id="CH964095">
    <property type="protein sequence ID" value="EDW78948.2"/>
    <property type="molecule type" value="Genomic_DNA"/>
</dbReference>
<name>B4N474_DROWI</name>
<dbReference type="PANTHER" id="PTHR13408">
    <property type="entry name" value="DNA-DIRECTED RNA POLYMERASE III"/>
    <property type="match status" value="1"/>
</dbReference>
<evidence type="ECO:0000256" key="3">
    <source>
        <dbReference type="ARBA" id="ARBA00023163"/>
    </source>
</evidence>
<comment type="subcellular location">
    <subcellularLocation>
        <location evidence="1">Nucleus</location>
    </subcellularLocation>
</comment>
<keyword evidence="3" id="KW-0804">Transcription</keyword>
<evidence type="ECO:0000256" key="1">
    <source>
        <dbReference type="ARBA" id="ARBA00004123"/>
    </source>
</evidence>
<keyword evidence="4" id="KW-0539">Nucleus</keyword>
<feature type="compositionally biased region" description="Basic and acidic residues" evidence="5">
    <location>
        <begin position="284"/>
        <end position="296"/>
    </location>
</feature>
<dbReference type="InParanoid" id="B4N474"/>
<feature type="region of interest" description="Disordered" evidence="5">
    <location>
        <begin position="125"/>
        <end position="182"/>
    </location>
</feature>
<keyword evidence="7" id="KW-1185">Reference proteome</keyword>
<gene>
    <name evidence="6" type="primary">Dwil\GK11660</name>
    <name evidence="6" type="ORF">Dwil_GK11660</name>
</gene>
<evidence type="ECO:0000256" key="2">
    <source>
        <dbReference type="ARBA" id="ARBA00022478"/>
    </source>
</evidence>
<keyword evidence="2" id="KW-0240">DNA-directed RNA polymerase</keyword>
<organism evidence="6 7">
    <name type="scientific">Drosophila willistoni</name>
    <name type="common">Fruit fly</name>
    <dbReference type="NCBI Taxonomy" id="7260"/>
    <lineage>
        <taxon>Eukaryota</taxon>
        <taxon>Metazoa</taxon>
        <taxon>Ecdysozoa</taxon>
        <taxon>Arthropoda</taxon>
        <taxon>Hexapoda</taxon>
        <taxon>Insecta</taxon>
        <taxon>Pterygota</taxon>
        <taxon>Neoptera</taxon>
        <taxon>Endopterygota</taxon>
        <taxon>Diptera</taxon>
        <taxon>Brachycera</taxon>
        <taxon>Muscomorpha</taxon>
        <taxon>Ephydroidea</taxon>
        <taxon>Drosophilidae</taxon>
        <taxon>Drosophila</taxon>
        <taxon>Sophophora</taxon>
    </lineage>
</organism>
<dbReference type="KEGG" id="dwi:6645398"/>
<feature type="compositionally biased region" description="Gly residues" evidence="5">
    <location>
        <begin position="93"/>
        <end position="102"/>
    </location>
</feature>
<dbReference type="FunCoup" id="B4N474">
    <property type="interactions" value="824"/>
</dbReference>
<dbReference type="GO" id="GO:0003677">
    <property type="term" value="F:DNA binding"/>
    <property type="evidence" value="ECO:0007669"/>
    <property type="project" value="InterPro"/>
</dbReference>
<evidence type="ECO:0000313" key="7">
    <source>
        <dbReference type="Proteomes" id="UP000007798"/>
    </source>
</evidence>
<dbReference type="PANTHER" id="PTHR13408:SF0">
    <property type="entry name" value="DNA-DIRECTED RNA POLYMERASE III SUBUNIT RPC4"/>
    <property type="match status" value="1"/>
</dbReference>
<feature type="non-terminal residue" evidence="6">
    <location>
        <position position="420"/>
    </location>
</feature>
<dbReference type="eggNOG" id="KOG3122">
    <property type="taxonomic scope" value="Eukaryota"/>
</dbReference>
<dbReference type="AlphaFoldDB" id="B4N474"/>
<feature type="region of interest" description="Disordered" evidence="5">
    <location>
        <begin position="276"/>
        <end position="318"/>
    </location>
</feature>
<dbReference type="Pfam" id="PF05132">
    <property type="entry name" value="RNA_pol_Rpc4"/>
    <property type="match status" value="1"/>
</dbReference>